<evidence type="ECO:0000256" key="1">
    <source>
        <dbReference type="SAM" id="MobiDB-lite"/>
    </source>
</evidence>
<dbReference type="InterPro" id="IPR036465">
    <property type="entry name" value="vWFA_dom_sf"/>
</dbReference>
<evidence type="ECO:0000313" key="4">
    <source>
        <dbReference type="Proteomes" id="UP000267096"/>
    </source>
</evidence>
<reference evidence="3 4" key="2">
    <citation type="submission" date="2018-11" db="EMBL/GenBank/DDBJ databases">
        <authorList>
            <consortium name="Pathogen Informatics"/>
        </authorList>
    </citation>
    <scope>NUCLEOTIDE SEQUENCE [LARGE SCALE GENOMIC DNA]</scope>
</reference>
<dbReference type="PANTHER" id="PTHR31024">
    <property type="entry name" value="C-TYPE LECTIN"/>
    <property type="match status" value="1"/>
</dbReference>
<proteinExistence type="predicted"/>
<dbReference type="Gene3D" id="3.40.50.410">
    <property type="entry name" value="von Willebrand factor, type A domain"/>
    <property type="match status" value="1"/>
</dbReference>
<sequence>PCLPLPTTTTTTTTTTPITASGAKSARGCACDYRQTWLDLVFVLDSSSEMNRYDFYAVRNFAASFIKAIPVSQETTGRTSRVGIINVAKEVRLS</sequence>
<reference evidence="5" key="1">
    <citation type="submission" date="2017-02" db="UniProtKB">
        <authorList>
            <consortium name="WormBaseParasite"/>
        </authorList>
    </citation>
    <scope>IDENTIFICATION</scope>
</reference>
<feature type="compositionally biased region" description="Low complexity" evidence="1">
    <location>
        <begin position="7"/>
        <end position="16"/>
    </location>
</feature>
<protein>
    <submittedName>
        <fullName evidence="5">VWFA domain-containing protein</fullName>
    </submittedName>
</protein>
<dbReference type="InterPro" id="IPR002035">
    <property type="entry name" value="VWF_A"/>
</dbReference>
<dbReference type="EMBL" id="UYRR01009567">
    <property type="protein sequence ID" value="VDK24965.1"/>
    <property type="molecule type" value="Genomic_DNA"/>
</dbReference>
<evidence type="ECO:0000313" key="3">
    <source>
        <dbReference type="EMBL" id="VDK24965.1"/>
    </source>
</evidence>
<dbReference type="OrthoDB" id="5854917at2759"/>
<feature type="domain" description="VWFA" evidence="2">
    <location>
        <begin position="39"/>
        <end position="94"/>
    </location>
</feature>
<gene>
    <name evidence="3" type="ORF">ASIM_LOCUS5077</name>
</gene>
<accession>A0A0M3JCE4</accession>
<dbReference type="AlphaFoldDB" id="A0A0M3JCE4"/>
<dbReference type="WBParaSite" id="ASIM_0000527501-mRNA-1">
    <property type="protein sequence ID" value="ASIM_0000527501-mRNA-1"/>
    <property type="gene ID" value="ASIM_0000527501"/>
</dbReference>
<dbReference type="PANTHER" id="PTHR31024:SF3">
    <property type="entry name" value="C-TYPE LECTIN-RELATED"/>
    <property type="match status" value="1"/>
</dbReference>
<feature type="region of interest" description="Disordered" evidence="1">
    <location>
        <begin position="1"/>
        <end position="20"/>
    </location>
</feature>
<dbReference type="Proteomes" id="UP000267096">
    <property type="component" value="Unassembled WGS sequence"/>
</dbReference>
<name>A0A0M3JCE4_ANISI</name>
<dbReference type="Pfam" id="PF00092">
    <property type="entry name" value="VWA"/>
    <property type="match status" value="1"/>
</dbReference>
<evidence type="ECO:0000313" key="5">
    <source>
        <dbReference type="WBParaSite" id="ASIM_0000527501-mRNA-1"/>
    </source>
</evidence>
<dbReference type="PROSITE" id="PS50234">
    <property type="entry name" value="VWFA"/>
    <property type="match status" value="1"/>
</dbReference>
<evidence type="ECO:0000259" key="2">
    <source>
        <dbReference type="PROSITE" id="PS50234"/>
    </source>
</evidence>
<keyword evidence="4" id="KW-1185">Reference proteome</keyword>
<dbReference type="SUPFAM" id="SSF53300">
    <property type="entry name" value="vWA-like"/>
    <property type="match status" value="1"/>
</dbReference>
<organism evidence="5">
    <name type="scientific">Anisakis simplex</name>
    <name type="common">Herring worm</name>
    <dbReference type="NCBI Taxonomy" id="6269"/>
    <lineage>
        <taxon>Eukaryota</taxon>
        <taxon>Metazoa</taxon>
        <taxon>Ecdysozoa</taxon>
        <taxon>Nematoda</taxon>
        <taxon>Chromadorea</taxon>
        <taxon>Rhabditida</taxon>
        <taxon>Spirurina</taxon>
        <taxon>Ascaridomorpha</taxon>
        <taxon>Ascaridoidea</taxon>
        <taxon>Anisakidae</taxon>
        <taxon>Anisakis</taxon>
        <taxon>Anisakis simplex complex</taxon>
    </lineage>
</organism>